<dbReference type="Proteomes" id="UP000239663">
    <property type="component" value="Unassembled WGS sequence"/>
</dbReference>
<evidence type="ECO:0000256" key="1">
    <source>
        <dbReference type="SAM" id="Coils"/>
    </source>
</evidence>
<feature type="transmembrane region" description="Helical" evidence="3">
    <location>
        <begin position="6"/>
        <end position="25"/>
    </location>
</feature>
<sequence>MILGAIWDNPILIFIIISLISWFFGKDKTAGQQGPKPAPQPVESDREVSESRVERPTIQRANTDDDIRRKIQERERQLQKKLSRAPELEREASTLAQSIKEQYERQKAKLAGAEVKEKRHESKPEPVVSVPVQMVKNTVSKDILSKKSKEPSGSARARVNLQGADLRQAVIMSEILGPPRSKRRHIR</sequence>
<dbReference type="OrthoDB" id="2454451at2"/>
<feature type="compositionally biased region" description="Basic and acidic residues" evidence="2">
    <location>
        <begin position="43"/>
        <end position="70"/>
    </location>
</feature>
<evidence type="ECO:0000313" key="4">
    <source>
        <dbReference type="EMBL" id="PQD96463.1"/>
    </source>
</evidence>
<dbReference type="AlphaFoldDB" id="A0A2S7N384"/>
<keyword evidence="3" id="KW-0812">Transmembrane</keyword>
<name>A0A2S7N384_9BACI</name>
<evidence type="ECO:0000256" key="3">
    <source>
        <dbReference type="SAM" id="Phobius"/>
    </source>
</evidence>
<accession>A0A2S7N384</accession>
<feature type="region of interest" description="Disordered" evidence="2">
    <location>
        <begin position="28"/>
        <end position="70"/>
    </location>
</feature>
<keyword evidence="5" id="KW-1185">Reference proteome</keyword>
<keyword evidence="1" id="KW-0175">Coiled coil</keyword>
<proteinExistence type="predicted"/>
<keyword evidence="3" id="KW-0472">Membrane</keyword>
<comment type="caution">
    <text evidence="4">The sequence shown here is derived from an EMBL/GenBank/DDBJ whole genome shotgun (WGS) entry which is preliminary data.</text>
</comment>
<organism evidence="4 5">
    <name type="scientific">Pradoshia eiseniae</name>
    <dbReference type="NCBI Taxonomy" id="2064768"/>
    <lineage>
        <taxon>Bacteria</taxon>
        <taxon>Bacillati</taxon>
        <taxon>Bacillota</taxon>
        <taxon>Bacilli</taxon>
        <taxon>Bacillales</taxon>
        <taxon>Bacillaceae</taxon>
        <taxon>Pradoshia</taxon>
    </lineage>
</organism>
<feature type="coiled-coil region" evidence="1">
    <location>
        <begin position="71"/>
        <end position="123"/>
    </location>
</feature>
<protein>
    <submittedName>
        <fullName evidence="4">Uncharacterized protein</fullName>
    </submittedName>
</protein>
<evidence type="ECO:0000313" key="5">
    <source>
        <dbReference type="Proteomes" id="UP000239663"/>
    </source>
</evidence>
<evidence type="ECO:0000256" key="2">
    <source>
        <dbReference type="SAM" id="MobiDB-lite"/>
    </source>
</evidence>
<reference evidence="4 5" key="1">
    <citation type="submission" date="2017-12" db="EMBL/GenBank/DDBJ databases">
        <title>Taxonomic description and draft genome of Pradoshia cofamensis Gen. nov., sp. nov., a thermotolerant bacillale isolated from anterior gut of earthworm Eisenia fetida.</title>
        <authorList>
            <person name="Saha T."/>
            <person name="Chakraborty R."/>
        </authorList>
    </citation>
    <scope>NUCLEOTIDE SEQUENCE [LARGE SCALE GENOMIC DNA]</scope>
    <source>
        <strain evidence="4 5">EAG3</strain>
    </source>
</reference>
<keyword evidence="3" id="KW-1133">Transmembrane helix</keyword>
<dbReference type="EMBL" id="PKOZ01000001">
    <property type="protein sequence ID" value="PQD96463.1"/>
    <property type="molecule type" value="Genomic_DNA"/>
</dbReference>
<dbReference type="RefSeq" id="WP_104847561.1">
    <property type="nucleotide sequence ID" value="NZ_PKOZ01000001.1"/>
</dbReference>
<gene>
    <name evidence="4" type="ORF">CYL18_00755</name>
</gene>